<keyword evidence="5" id="KW-0813">Transport</keyword>
<dbReference type="RefSeq" id="WP_185976628.1">
    <property type="nucleotide sequence ID" value="NZ_CP041660.1"/>
</dbReference>
<evidence type="ECO:0000313" key="13">
    <source>
        <dbReference type="EMBL" id="MER2493524.1"/>
    </source>
</evidence>
<evidence type="ECO:0000256" key="11">
    <source>
        <dbReference type="ARBA" id="ARBA00023237"/>
    </source>
</evidence>
<evidence type="ECO:0000256" key="9">
    <source>
        <dbReference type="ARBA" id="ARBA00023139"/>
    </source>
</evidence>
<accession>A0ABV1RKS7</accession>
<dbReference type="InterPro" id="IPR029046">
    <property type="entry name" value="LolA/LolB/LppX"/>
</dbReference>
<organism evidence="13 14">
    <name type="scientific">Catenovulum sediminis</name>
    <dbReference type="NCBI Taxonomy" id="1740262"/>
    <lineage>
        <taxon>Bacteria</taxon>
        <taxon>Pseudomonadati</taxon>
        <taxon>Pseudomonadota</taxon>
        <taxon>Gammaproteobacteria</taxon>
        <taxon>Alteromonadales</taxon>
        <taxon>Alteromonadaceae</taxon>
        <taxon>Catenovulum</taxon>
    </lineage>
</organism>
<evidence type="ECO:0000256" key="2">
    <source>
        <dbReference type="ARBA" id="ARBA00009696"/>
    </source>
</evidence>
<gene>
    <name evidence="13" type="primary">lolB</name>
    <name evidence="13" type="ORF">ABS311_16720</name>
</gene>
<reference evidence="13 14" key="1">
    <citation type="submission" date="2024-06" db="EMBL/GenBank/DDBJ databases">
        <authorList>
            <person name="Chen R.Y."/>
        </authorList>
    </citation>
    <scope>NUCLEOTIDE SEQUENCE [LARGE SCALE GENOMIC DNA]</scope>
    <source>
        <strain evidence="13 14">D2</strain>
    </source>
</reference>
<dbReference type="PROSITE" id="PS51257">
    <property type="entry name" value="PROKAR_LIPOPROTEIN"/>
    <property type="match status" value="1"/>
</dbReference>
<dbReference type="CDD" id="cd16326">
    <property type="entry name" value="LolB"/>
    <property type="match status" value="1"/>
</dbReference>
<keyword evidence="12 13" id="KW-0449">Lipoprotein</keyword>
<evidence type="ECO:0000256" key="12">
    <source>
        <dbReference type="ARBA" id="ARBA00023288"/>
    </source>
</evidence>
<evidence type="ECO:0000256" key="4">
    <source>
        <dbReference type="ARBA" id="ARBA00016202"/>
    </source>
</evidence>
<dbReference type="NCBIfam" id="TIGR00548">
    <property type="entry name" value="lolB"/>
    <property type="match status" value="1"/>
</dbReference>
<keyword evidence="14" id="KW-1185">Reference proteome</keyword>
<keyword evidence="7" id="KW-0653">Protein transport</keyword>
<dbReference type="SUPFAM" id="SSF89392">
    <property type="entry name" value="Prokaryotic lipoproteins and lipoprotein localization factors"/>
    <property type="match status" value="1"/>
</dbReference>
<evidence type="ECO:0000256" key="7">
    <source>
        <dbReference type="ARBA" id="ARBA00022927"/>
    </source>
</evidence>
<keyword evidence="6" id="KW-0732">Signal</keyword>
<proteinExistence type="inferred from homology"/>
<comment type="similarity">
    <text evidence="2">Belongs to the LolB family.</text>
</comment>
<comment type="caution">
    <text evidence="13">The sequence shown here is derived from an EMBL/GenBank/DDBJ whole genome shotgun (WGS) entry which is preliminary data.</text>
</comment>
<evidence type="ECO:0000256" key="3">
    <source>
        <dbReference type="ARBA" id="ARBA00011245"/>
    </source>
</evidence>
<evidence type="ECO:0000256" key="6">
    <source>
        <dbReference type="ARBA" id="ARBA00022729"/>
    </source>
</evidence>
<evidence type="ECO:0000256" key="1">
    <source>
        <dbReference type="ARBA" id="ARBA00004459"/>
    </source>
</evidence>
<evidence type="ECO:0000313" key="14">
    <source>
        <dbReference type="Proteomes" id="UP001467690"/>
    </source>
</evidence>
<keyword evidence="8" id="KW-0472">Membrane</keyword>
<comment type="subcellular location">
    <subcellularLocation>
        <location evidence="1">Cell outer membrane</location>
        <topology evidence="1">Lipid-anchor</topology>
    </subcellularLocation>
</comment>
<keyword evidence="9" id="KW-0564">Palmitate</keyword>
<dbReference type="InterPro" id="IPR004565">
    <property type="entry name" value="OM_lipoprot_LolB"/>
</dbReference>
<dbReference type="EMBL" id="JBELOE010000265">
    <property type="protein sequence ID" value="MER2493524.1"/>
    <property type="molecule type" value="Genomic_DNA"/>
</dbReference>
<dbReference type="Pfam" id="PF03550">
    <property type="entry name" value="LolB"/>
    <property type="match status" value="1"/>
</dbReference>
<keyword evidence="11" id="KW-0998">Cell outer membrane</keyword>
<protein>
    <recommendedName>
        <fullName evidence="4">Outer-membrane lipoprotein LolB</fullName>
    </recommendedName>
</protein>
<evidence type="ECO:0000256" key="5">
    <source>
        <dbReference type="ARBA" id="ARBA00022448"/>
    </source>
</evidence>
<evidence type="ECO:0000256" key="10">
    <source>
        <dbReference type="ARBA" id="ARBA00023186"/>
    </source>
</evidence>
<comment type="subunit">
    <text evidence="3">Monomer.</text>
</comment>
<evidence type="ECO:0000256" key="8">
    <source>
        <dbReference type="ARBA" id="ARBA00023136"/>
    </source>
</evidence>
<name>A0ABV1RKS7_9ALTE</name>
<dbReference type="Gene3D" id="2.50.20.10">
    <property type="entry name" value="Lipoprotein localisation LolA/LolB/LppX"/>
    <property type="match status" value="1"/>
</dbReference>
<keyword evidence="10" id="KW-0143">Chaperone</keyword>
<sequence>MKAFHLHILYKTCVLLFFLTSCSTIKDIPDLKALYSANQISSFALHGKIAFITAQERQSSNLYWQQKNERYELNLTTFLGIQLAEVVGTPNHLFVSADGKTYQSNSPEQLIEETIGWPVPISHLQNWIKGVHNGVIINRHDNKQAKEVLVRTSSTEEWTLNYLSYKKYGNIYLPTKIKCQSYGLTVILQINEWENINQ</sequence>
<dbReference type="Proteomes" id="UP001467690">
    <property type="component" value="Unassembled WGS sequence"/>
</dbReference>